<accession>A0ACC1J9S0</accession>
<dbReference type="EMBL" id="JANBPW010001828">
    <property type="protein sequence ID" value="KAJ1942961.1"/>
    <property type="molecule type" value="Genomic_DNA"/>
</dbReference>
<reference evidence="1" key="1">
    <citation type="submission" date="2022-07" db="EMBL/GenBank/DDBJ databases">
        <title>Phylogenomic reconstructions and comparative analyses of Kickxellomycotina fungi.</title>
        <authorList>
            <person name="Reynolds N.K."/>
            <person name="Stajich J.E."/>
            <person name="Barry K."/>
            <person name="Grigoriev I.V."/>
            <person name="Crous P."/>
            <person name="Smith M.E."/>
        </authorList>
    </citation>
    <scope>NUCLEOTIDE SEQUENCE</scope>
    <source>
        <strain evidence="1">NRRL 5244</strain>
    </source>
</reference>
<organism evidence="1 2">
    <name type="scientific">Linderina macrospora</name>
    <dbReference type="NCBI Taxonomy" id="4868"/>
    <lineage>
        <taxon>Eukaryota</taxon>
        <taxon>Fungi</taxon>
        <taxon>Fungi incertae sedis</taxon>
        <taxon>Zoopagomycota</taxon>
        <taxon>Kickxellomycotina</taxon>
        <taxon>Kickxellomycetes</taxon>
        <taxon>Kickxellales</taxon>
        <taxon>Kickxellaceae</taxon>
        <taxon>Linderina</taxon>
    </lineage>
</organism>
<gene>
    <name evidence="1" type="ORF">FBU59_003048</name>
</gene>
<comment type="caution">
    <text evidence="1">The sequence shown here is derived from an EMBL/GenBank/DDBJ whole genome shotgun (WGS) entry which is preliminary data.</text>
</comment>
<protein>
    <submittedName>
        <fullName evidence="1">Uncharacterized protein</fullName>
    </submittedName>
</protein>
<keyword evidence="2" id="KW-1185">Reference proteome</keyword>
<proteinExistence type="predicted"/>
<evidence type="ECO:0000313" key="2">
    <source>
        <dbReference type="Proteomes" id="UP001150603"/>
    </source>
</evidence>
<sequence>MFGRRRQTSHIEILALKRLSCRTFLMATCSPLGTSSAWKTTPKEPLPTTLQFVYTISVSSPVLASWAMPLLTLRGSKSPIIQRVKGVG</sequence>
<dbReference type="Proteomes" id="UP001150603">
    <property type="component" value="Unassembled WGS sequence"/>
</dbReference>
<name>A0ACC1J9S0_9FUNG</name>
<evidence type="ECO:0000313" key="1">
    <source>
        <dbReference type="EMBL" id="KAJ1942961.1"/>
    </source>
</evidence>